<dbReference type="PANTHER" id="PTHR46347:SF1">
    <property type="entry name" value="RING_FYVE_PHD ZINC FINGER SUPERFAMILY PROTEIN"/>
    <property type="match status" value="1"/>
</dbReference>
<dbReference type="PANTHER" id="PTHR46347">
    <property type="entry name" value="RING/FYVE/PHD ZINC FINGER SUPERFAMILY PROTEIN"/>
    <property type="match status" value="1"/>
</dbReference>
<evidence type="ECO:0000256" key="5">
    <source>
        <dbReference type="SAM" id="Phobius"/>
    </source>
</evidence>
<evidence type="ECO:0000313" key="7">
    <source>
        <dbReference type="EMBL" id="CDI51203.1"/>
    </source>
</evidence>
<evidence type="ECO:0000256" key="1">
    <source>
        <dbReference type="ARBA" id="ARBA00022723"/>
    </source>
</evidence>
<feature type="region of interest" description="Disordered" evidence="4">
    <location>
        <begin position="17"/>
        <end position="86"/>
    </location>
</feature>
<dbReference type="CDD" id="cd16495">
    <property type="entry name" value="RING_CH-C4HC3_MARCH"/>
    <property type="match status" value="1"/>
</dbReference>
<feature type="transmembrane region" description="Helical" evidence="5">
    <location>
        <begin position="498"/>
        <end position="522"/>
    </location>
</feature>
<feature type="transmembrane region" description="Helical" evidence="5">
    <location>
        <begin position="174"/>
        <end position="198"/>
    </location>
</feature>
<keyword evidence="5" id="KW-0812">Transmembrane</keyword>
<dbReference type="InterPro" id="IPR013083">
    <property type="entry name" value="Znf_RING/FYVE/PHD"/>
</dbReference>
<feature type="transmembrane region" description="Helical" evidence="5">
    <location>
        <begin position="443"/>
        <end position="465"/>
    </location>
</feature>
<dbReference type="Gene3D" id="3.30.40.10">
    <property type="entry name" value="Zinc/RING finger domain, C3HC4 (zinc finger)"/>
    <property type="match status" value="1"/>
</dbReference>
<dbReference type="PROSITE" id="PS51292">
    <property type="entry name" value="ZF_RING_CH"/>
    <property type="match status" value="1"/>
</dbReference>
<protein>
    <submittedName>
        <fullName evidence="7">Zf-c3hc4-domain-containing protein</fullName>
    </submittedName>
</protein>
<evidence type="ECO:0000259" key="6">
    <source>
        <dbReference type="PROSITE" id="PS51292"/>
    </source>
</evidence>
<accession>A0A077QXU6</accession>
<dbReference type="InterPro" id="IPR011016">
    <property type="entry name" value="Znf_RING-CH"/>
</dbReference>
<reference evidence="7" key="1">
    <citation type="journal article" date="2014" name="Genome Biol. Evol.">
        <title>Gene Loss Rather Than Gene Gain Is Associated with a Host Jump from Monocots to Dicots in the Smut Fungus Melanopsichium pennsylvanicum.</title>
        <authorList>
            <person name="Sharma R."/>
            <person name="Mishra B."/>
            <person name="Runge F."/>
            <person name="Thines M."/>
        </authorList>
    </citation>
    <scope>NUCLEOTIDE SEQUENCE</scope>
    <source>
        <strain evidence="7">4</strain>
    </source>
</reference>
<evidence type="ECO:0000256" key="4">
    <source>
        <dbReference type="SAM" id="MobiDB-lite"/>
    </source>
</evidence>
<dbReference type="SMART" id="SM00744">
    <property type="entry name" value="RINGv"/>
    <property type="match status" value="1"/>
</dbReference>
<keyword evidence="2" id="KW-0863">Zinc-finger</keyword>
<keyword evidence="1" id="KW-0479">Metal-binding</keyword>
<dbReference type="SUPFAM" id="SSF57850">
    <property type="entry name" value="RING/U-box"/>
    <property type="match status" value="1"/>
</dbReference>
<evidence type="ECO:0000256" key="2">
    <source>
        <dbReference type="ARBA" id="ARBA00022771"/>
    </source>
</evidence>
<keyword evidence="5" id="KW-1133">Transmembrane helix</keyword>
<name>A0A077QXU6_9BASI</name>
<feature type="compositionally biased region" description="Basic and acidic residues" evidence="4">
    <location>
        <begin position="356"/>
        <end position="367"/>
    </location>
</feature>
<keyword evidence="3" id="KW-0862">Zinc</keyword>
<dbReference type="EMBL" id="HG529495">
    <property type="protein sequence ID" value="CDI51203.1"/>
    <property type="molecule type" value="Genomic_DNA"/>
</dbReference>
<proteinExistence type="predicted"/>
<feature type="compositionally biased region" description="Polar residues" evidence="4">
    <location>
        <begin position="49"/>
        <end position="61"/>
    </location>
</feature>
<feature type="region of interest" description="Disordered" evidence="4">
    <location>
        <begin position="331"/>
        <end position="390"/>
    </location>
</feature>
<keyword evidence="5" id="KW-0472">Membrane</keyword>
<sequence length="580" mass="63618">MSRHSWSTTSSDARVRHYFDQPFHHESQPDLDVPTEPSSQHVADEISEENSGNGTDTISLSHSDDSFDVASESLPDASSAQLPPQSDYLDDAQHQANQAICRICLESSSGDESLGRLLSPCRCKGTMKYVHATCLDQWRAASARSSSAVACDQCGAPYRFRKSKFVGIATSPTLLFVVSLFLFLLLIWSVGVLATFCMDLYDRPAAIKTQPASQTAKSSGWWPWTWRSAASNDDSSSVSLQTDAWSYLDADYSTPGMWSYSTLMYEPAAYVKLIKEAVHSFASGEAVDAVREVIGLQASPDCQQITQDNPGFWSALKNEWMYGDGGLLEKSTAPSPLPAQGESRDDHTESMSSKGKNKERYDARIAADPDAADTIRRRRRDKTKSAKRSTTNLIEPQGWIGKLLVQCKFENTMLSLSYFKTSRGLELTPIVLPSFPDNIGNTVSVGFSLVGILSFVNLLVGASFFGPINLHNFGLGRSFARMTSGGRGRNGNQEGVNIASILIVLLVIIGVIRALHVVYKLVRKGARRGLSRLEAVIVDWNQDDDGGLAAGDVVTAGDDRMRDDGERARRRHVFVQGEDM</sequence>
<feature type="domain" description="RING-CH-type" evidence="6">
    <location>
        <begin position="93"/>
        <end position="161"/>
    </location>
</feature>
<dbReference type="AlphaFoldDB" id="A0A077QXU6"/>
<dbReference type="Pfam" id="PF12906">
    <property type="entry name" value="RINGv"/>
    <property type="match status" value="1"/>
</dbReference>
<dbReference type="GO" id="GO:0008270">
    <property type="term" value="F:zinc ion binding"/>
    <property type="evidence" value="ECO:0007669"/>
    <property type="project" value="UniProtKB-KW"/>
</dbReference>
<organism evidence="7">
    <name type="scientific">Melanopsichium pennsylvanicum 4</name>
    <dbReference type="NCBI Taxonomy" id="1398559"/>
    <lineage>
        <taxon>Eukaryota</taxon>
        <taxon>Fungi</taxon>
        <taxon>Dikarya</taxon>
        <taxon>Basidiomycota</taxon>
        <taxon>Ustilaginomycotina</taxon>
        <taxon>Ustilaginomycetes</taxon>
        <taxon>Ustilaginales</taxon>
        <taxon>Ustilaginaceae</taxon>
        <taxon>Melanopsichium</taxon>
    </lineage>
</organism>
<feature type="compositionally biased region" description="Basic residues" evidence="4">
    <location>
        <begin position="376"/>
        <end position="387"/>
    </location>
</feature>
<evidence type="ECO:0000256" key="3">
    <source>
        <dbReference type="ARBA" id="ARBA00022833"/>
    </source>
</evidence>
<feature type="compositionally biased region" description="Basic and acidic residues" evidence="4">
    <location>
        <begin position="17"/>
        <end position="28"/>
    </location>
</feature>